<reference evidence="6" key="1">
    <citation type="journal article" date="2019" name="Int. J. Syst. Evol. Microbiol.">
        <title>The Global Catalogue of Microorganisms (GCM) 10K type strain sequencing project: providing services to taxonomists for standard genome sequencing and annotation.</title>
        <authorList>
            <consortium name="The Broad Institute Genomics Platform"/>
            <consortium name="The Broad Institute Genome Sequencing Center for Infectious Disease"/>
            <person name="Wu L."/>
            <person name="Ma J."/>
        </authorList>
    </citation>
    <scope>NUCLEOTIDE SEQUENCE [LARGE SCALE GENOMIC DNA]</scope>
    <source>
        <strain evidence="6">CGMCC 4.7304</strain>
    </source>
</reference>
<dbReference type="Gene3D" id="3.40.50.720">
    <property type="entry name" value="NAD(P)-binding Rossmann-like Domain"/>
    <property type="match status" value="1"/>
</dbReference>
<accession>A0ABW0Z002</accession>
<evidence type="ECO:0000313" key="5">
    <source>
        <dbReference type="EMBL" id="MFC5721767.1"/>
    </source>
</evidence>
<organism evidence="5 6">
    <name type="scientific">Streptomyces gamaensis</name>
    <dbReference type="NCBI Taxonomy" id="1763542"/>
    <lineage>
        <taxon>Bacteria</taxon>
        <taxon>Bacillati</taxon>
        <taxon>Actinomycetota</taxon>
        <taxon>Actinomycetes</taxon>
        <taxon>Kitasatosporales</taxon>
        <taxon>Streptomycetaceae</taxon>
        <taxon>Streptomyces</taxon>
    </lineage>
</organism>
<dbReference type="Proteomes" id="UP001596083">
    <property type="component" value="Unassembled WGS sequence"/>
</dbReference>
<proteinExistence type="inferred from homology"/>
<comment type="similarity">
    <text evidence="1">Belongs to the short-chain dehydrogenases/reductases (SDR) family.</text>
</comment>
<feature type="domain" description="Ketoreductase" evidence="4">
    <location>
        <begin position="8"/>
        <end position="188"/>
    </location>
</feature>
<dbReference type="InterPro" id="IPR036291">
    <property type="entry name" value="NAD(P)-bd_dom_sf"/>
</dbReference>
<dbReference type="InterPro" id="IPR051687">
    <property type="entry name" value="Peroxisomal_Beta-Oxidation"/>
</dbReference>
<evidence type="ECO:0000256" key="3">
    <source>
        <dbReference type="SAM" id="MobiDB-lite"/>
    </source>
</evidence>
<comment type="caution">
    <text evidence="5">The sequence shown here is derived from an EMBL/GenBank/DDBJ whole genome shotgun (WGS) entry which is preliminary data.</text>
</comment>
<dbReference type="SMART" id="SM00822">
    <property type="entry name" value="PKS_KR"/>
    <property type="match status" value="1"/>
</dbReference>
<evidence type="ECO:0000259" key="4">
    <source>
        <dbReference type="SMART" id="SM00822"/>
    </source>
</evidence>
<dbReference type="SUPFAM" id="SSF51735">
    <property type="entry name" value="NAD(P)-binding Rossmann-fold domains"/>
    <property type="match status" value="1"/>
</dbReference>
<sequence length="317" mass="32012">MGNFLAEKVVVVTGAGRGIGRAVALACAAEGARVVVNDLGVTVAGGEPSAAVATAVAEEIAAAGGEAVAVADDVATMAGGARIVETAVSRYGRLDGVVCAAGILRERMLFNMTEEEWDPVLATHLKGTFTVFRAASAVMRRQRGGALVGFTSGAHQGSVAQANYAAAKGGVVSLVRSAALALDTYGVTANCVAPVARTRMSAAVPGGLTGIGDPEDVAPLVVYLLSERARAEGVTGQVYTVAGPRIALWAQPREVRTVCAEGPWSPERIARVLPAAVGTDPMPLLGQVRARAAAARTDGRPAQEPGPEPTGPTAPAG</sequence>
<dbReference type="PANTHER" id="PTHR45024">
    <property type="entry name" value="DEHYDROGENASES, SHORT CHAIN"/>
    <property type="match status" value="1"/>
</dbReference>
<dbReference type="PRINTS" id="PR00081">
    <property type="entry name" value="GDHRDH"/>
</dbReference>
<evidence type="ECO:0000313" key="6">
    <source>
        <dbReference type="Proteomes" id="UP001596083"/>
    </source>
</evidence>
<feature type="compositionally biased region" description="Pro residues" evidence="3">
    <location>
        <begin position="304"/>
        <end position="317"/>
    </location>
</feature>
<dbReference type="RefSeq" id="WP_390317119.1">
    <property type="nucleotide sequence ID" value="NZ_JBHSPB010000009.1"/>
</dbReference>
<evidence type="ECO:0000256" key="1">
    <source>
        <dbReference type="ARBA" id="ARBA00006484"/>
    </source>
</evidence>
<dbReference type="InterPro" id="IPR057326">
    <property type="entry name" value="KR_dom"/>
</dbReference>
<protein>
    <submittedName>
        <fullName evidence="5">SDR family oxidoreductase</fullName>
    </submittedName>
</protein>
<gene>
    <name evidence="5" type="ORF">ACFP1Z_16465</name>
</gene>
<keyword evidence="6" id="KW-1185">Reference proteome</keyword>
<name>A0ABW0Z002_9ACTN</name>
<feature type="region of interest" description="Disordered" evidence="3">
    <location>
        <begin position="289"/>
        <end position="317"/>
    </location>
</feature>
<keyword evidence="2" id="KW-0560">Oxidoreductase</keyword>
<dbReference type="PANTHER" id="PTHR45024:SF2">
    <property type="entry name" value="SCP2 DOMAIN-CONTAINING PROTEIN"/>
    <property type="match status" value="1"/>
</dbReference>
<dbReference type="EMBL" id="JBHSPB010000009">
    <property type="protein sequence ID" value="MFC5721767.1"/>
    <property type="molecule type" value="Genomic_DNA"/>
</dbReference>
<dbReference type="InterPro" id="IPR002347">
    <property type="entry name" value="SDR_fam"/>
</dbReference>
<dbReference type="Pfam" id="PF00106">
    <property type="entry name" value="adh_short"/>
    <property type="match status" value="1"/>
</dbReference>
<evidence type="ECO:0000256" key="2">
    <source>
        <dbReference type="ARBA" id="ARBA00023002"/>
    </source>
</evidence>